<dbReference type="InterPro" id="IPR011545">
    <property type="entry name" value="DEAD/DEAH_box_helicase_dom"/>
</dbReference>
<evidence type="ECO:0000313" key="2">
    <source>
        <dbReference type="EMBL" id="KIJ99803.1"/>
    </source>
</evidence>
<sequence>MLASVCTRPPDKFSWTSLEGRTVIREILEERIPQWTNGPRPAQLDCWLQSLAGRPTILIASTGWGKTTAFFVPILVLRHLVSYPKPRIPRSPSSPVALVVTPLIELGNAHASEISDFGLTAVSLTAESLQAATRVGRNLLKEVCEGRWSVVLLSAERLVSSYPIHYAASWLQEAARGSRLQITHVMLKRASFLTEMTEGTQPPKLPQNGTDLISLQIDCHL</sequence>
<dbReference type="HOGENOM" id="CLU_1250845_0_0_1"/>
<accession>A0A0C9XDW3</accession>
<organism evidence="2 3">
    <name type="scientific">Laccaria amethystina LaAM-08-1</name>
    <dbReference type="NCBI Taxonomy" id="1095629"/>
    <lineage>
        <taxon>Eukaryota</taxon>
        <taxon>Fungi</taxon>
        <taxon>Dikarya</taxon>
        <taxon>Basidiomycota</taxon>
        <taxon>Agaricomycotina</taxon>
        <taxon>Agaricomycetes</taxon>
        <taxon>Agaricomycetidae</taxon>
        <taxon>Agaricales</taxon>
        <taxon>Agaricineae</taxon>
        <taxon>Hydnangiaceae</taxon>
        <taxon>Laccaria</taxon>
    </lineage>
</organism>
<proteinExistence type="predicted"/>
<gene>
    <name evidence="2" type="ORF">K443DRAFT_8136</name>
</gene>
<feature type="domain" description="DEAD/DEAH-box helicase" evidence="1">
    <location>
        <begin position="40"/>
        <end position="160"/>
    </location>
</feature>
<dbReference type="OrthoDB" id="3260945at2759"/>
<dbReference type="InterPro" id="IPR027417">
    <property type="entry name" value="P-loop_NTPase"/>
</dbReference>
<name>A0A0C9XDW3_9AGAR</name>
<dbReference type="Proteomes" id="UP000054477">
    <property type="component" value="Unassembled WGS sequence"/>
</dbReference>
<evidence type="ECO:0000259" key="1">
    <source>
        <dbReference type="Pfam" id="PF00270"/>
    </source>
</evidence>
<evidence type="ECO:0000313" key="3">
    <source>
        <dbReference type="Proteomes" id="UP000054477"/>
    </source>
</evidence>
<dbReference type="AlphaFoldDB" id="A0A0C9XDW3"/>
<dbReference type="Pfam" id="PF00270">
    <property type="entry name" value="DEAD"/>
    <property type="match status" value="1"/>
</dbReference>
<dbReference type="EMBL" id="KN838639">
    <property type="protein sequence ID" value="KIJ99803.1"/>
    <property type="molecule type" value="Genomic_DNA"/>
</dbReference>
<dbReference type="STRING" id="1095629.A0A0C9XDW3"/>
<dbReference type="Gene3D" id="3.40.50.300">
    <property type="entry name" value="P-loop containing nucleotide triphosphate hydrolases"/>
    <property type="match status" value="1"/>
</dbReference>
<reference evidence="2 3" key="1">
    <citation type="submission" date="2014-04" db="EMBL/GenBank/DDBJ databases">
        <authorList>
            <consortium name="DOE Joint Genome Institute"/>
            <person name="Kuo A."/>
            <person name="Kohler A."/>
            <person name="Nagy L.G."/>
            <person name="Floudas D."/>
            <person name="Copeland A."/>
            <person name="Barry K.W."/>
            <person name="Cichocki N."/>
            <person name="Veneault-Fourrey C."/>
            <person name="LaButti K."/>
            <person name="Lindquist E.A."/>
            <person name="Lipzen A."/>
            <person name="Lundell T."/>
            <person name="Morin E."/>
            <person name="Murat C."/>
            <person name="Sun H."/>
            <person name="Tunlid A."/>
            <person name="Henrissat B."/>
            <person name="Grigoriev I.V."/>
            <person name="Hibbett D.S."/>
            <person name="Martin F."/>
            <person name="Nordberg H.P."/>
            <person name="Cantor M.N."/>
            <person name="Hua S.X."/>
        </authorList>
    </citation>
    <scope>NUCLEOTIDE SEQUENCE [LARGE SCALE GENOMIC DNA]</scope>
    <source>
        <strain evidence="2 3">LaAM-08-1</strain>
    </source>
</reference>
<dbReference type="SUPFAM" id="SSF52540">
    <property type="entry name" value="P-loop containing nucleoside triphosphate hydrolases"/>
    <property type="match status" value="1"/>
</dbReference>
<protein>
    <recommendedName>
        <fullName evidence="1">DEAD/DEAH-box helicase domain-containing protein</fullName>
    </recommendedName>
</protein>
<dbReference type="GO" id="GO:0005524">
    <property type="term" value="F:ATP binding"/>
    <property type="evidence" value="ECO:0007669"/>
    <property type="project" value="InterPro"/>
</dbReference>
<reference evidence="3" key="2">
    <citation type="submission" date="2015-01" db="EMBL/GenBank/DDBJ databases">
        <title>Evolutionary Origins and Diversification of the Mycorrhizal Mutualists.</title>
        <authorList>
            <consortium name="DOE Joint Genome Institute"/>
            <consortium name="Mycorrhizal Genomics Consortium"/>
            <person name="Kohler A."/>
            <person name="Kuo A."/>
            <person name="Nagy L.G."/>
            <person name="Floudas D."/>
            <person name="Copeland A."/>
            <person name="Barry K.W."/>
            <person name="Cichocki N."/>
            <person name="Veneault-Fourrey C."/>
            <person name="LaButti K."/>
            <person name="Lindquist E.A."/>
            <person name="Lipzen A."/>
            <person name="Lundell T."/>
            <person name="Morin E."/>
            <person name="Murat C."/>
            <person name="Riley R."/>
            <person name="Ohm R."/>
            <person name="Sun H."/>
            <person name="Tunlid A."/>
            <person name="Henrissat B."/>
            <person name="Grigoriev I.V."/>
            <person name="Hibbett D.S."/>
            <person name="Martin F."/>
        </authorList>
    </citation>
    <scope>NUCLEOTIDE SEQUENCE [LARGE SCALE GENOMIC DNA]</scope>
    <source>
        <strain evidence="3">LaAM-08-1</strain>
    </source>
</reference>
<keyword evidence="3" id="KW-1185">Reference proteome</keyword>
<dbReference type="GO" id="GO:0003676">
    <property type="term" value="F:nucleic acid binding"/>
    <property type="evidence" value="ECO:0007669"/>
    <property type="project" value="InterPro"/>
</dbReference>